<organism evidence="15 16">
    <name type="scientific">Ditylenchus destructor</name>
    <dbReference type="NCBI Taxonomy" id="166010"/>
    <lineage>
        <taxon>Eukaryota</taxon>
        <taxon>Metazoa</taxon>
        <taxon>Ecdysozoa</taxon>
        <taxon>Nematoda</taxon>
        <taxon>Chromadorea</taxon>
        <taxon>Rhabditida</taxon>
        <taxon>Tylenchina</taxon>
        <taxon>Tylenchomorpha</taxon>
        <taxon>Sphaerularioidea</taxon>
        <taxon>Anguinidae</taxon>
        <taxon>Anguininae</taxon>
        <taxon>Ditylenchus</taxon>
    </lineage>
</organism>
<evidence type="ECO:0000256" key="6">
    <source>
        <dbReference type="ARBA" id="ARBA00022729"/>
    </source>
</evidence>
<keyword evidence="6" id="KW-0732">Signal</keyword>
<keyword evidence="16" id="KW-1185">Reference proteome</keyword>
<dbReference type="PANTHER" id="PTHR10030:SF37">
    <property type="entry name" value="ALPHA-L-FUCOSIDASE-RELATED"/>
    <property type="match status" value="1"/>
</dbReference>
<comment type="caution">
    <text evidence="15">The sequence shown here is derived from an EMBL/GenBank/DDBJ whole genome shotgun (WGS) entry which is preliminary data.</text>
</comment>
<dbReference type="GO" id="GO:0005764">
    <property type="term" value="C:lysosome"/>
    <property type="evidence" value="ECO:0007669"/>
    <property type="project" value="TreeGrafter"/>
</dbReference>
<dbReference type="GO" id="GO:0006004">
    <property type="term" value="P:fucose metabolic process"/>
    <property type="evidence" value="ECO:0007669"/>
    <property type="project" value="InterPro"/>
</dbReference>
<feature type="domain" description="Glycoside hydrolase family 29 N-terminal" evidence="13">
    <location>
        <begin position="186"/>
        <end position="523"/>
    </location>
</feature>
<feature type="region of interest" description="Disordered" evidence="12">
    <location>
        <begin position="642"/>
        <end position="676"/>
    </location>
</feature>
<dbReference type="InterPro" id="IPR031919">
    <property type="entry name" value="Fucosidase_C"/>
</dbReference>
<evidence type="ECO:0000256" key="3">
    <source>
        <dbReference type="ARBA" id="ARBA00004071"/>
    </source>
</evidence>
<dbReference type="Gene3D" id="3.20.20.80">
    <property type="entry name" value="Glycosidases"/>
    <property type="match status" value="1"/>
</dbReference>
<evidence type="ECO:0000256" key="10">
    <source>
        <dbReference type="ARBA" id="ARBA00074133"/>
    </source>
</evidence>
<evidence type="ECO:0000256" key="12">
    <source>
        <dbReference type="SAM" id="MobiDB-lite"/>
    </source>
</evidence>
<dbReference type="PROSITE" id="PS00385">
    <property type="entry name" value="ALPHA_L_FUCOSIDASE"/>
    <property type="match status" value="1"/>
</dbReference>
<dbReference type="Gene3D" id="2.60.40.1180">
    <property type="entry name" value="Golgi alpha-mannosidase II"/>
    <property type="match status" value="1"/>
</dbReference>
<dbReference type="AlphaFoldDB" id="A0AAD4NBU2"/>
<accession>A0AAD4NBU2</accession>
<dbReference type="SUPFAM" id="SSF51445">
    <property type="entry name" value="(Trans)glycosidases"/>
    <property type="match status" value="1"/>
</dbReference>
<gene>
    <name evidence="15" type="ORF">DdX_05909</name>
</gene>
<dbReference type="FunFam" id="3.20.20.80:FF:000027">
    <property type="entry name" value="Alpha-L-fucosidase"/>
    <property type="match status" value="1"/>
</dbReference>
<evidence type="ECO:0000259" key="13">
    <source>
        <dbReference type="Pfam" id="PF01120"/>
    </source>
</evidence>
<dbReference type="GO" id="GO:0004560">
    <property type="term" value="F:alpha-L-fucosidase activity"/>
    <property type="evidence" value="ECO:0007669"/>
    <property type="project" value="UniProtKB-EC"/>
</dbReference>
<sequence length="676" mass="79147">MIPLVTEDRFYSEYLHMMENFLHLDDFFKFYTKYVPSKTSLSAKMAARIITRHLIKTPHWPLTQRIIEDGIAVGHAPKLEIAKVWQTLLANFPRKELNESQEQEFKNLIRRLVSIWKEFNAEEPMEGQPKRFPIIPIDSFINHFDFMKLNVVDIGKVETLEPRISATFALLGLKLPAYSAQRALQNELSNAWNIVEPDWPSIDSRPLPSWYDQSKLGIFTHWGVYSVPAFRSEWFWWYWQGQKDAEAINFVRTHYGNDTTYGDFAKEFTAEDFNADQFAEVVKASGARYFVLTSKHHEGFTLWPSKTAWNWNAKDIGPHRDLVHELKQSIEKQNLHFGLYFSLYAWFHPLYLSDVQNNRTDYVEQIVHPQLHEIVSEYKPEVIWSDGDWDRTAEYWKSKEFIAWLYNESPVKDKVVVNDRWGHEIMGKHGGFMTYQDHFDPGHLLARKWENCLTLDRYSWGYRRNIKSADVLTLKELVSQLARTISCGGNLLLNIGPDKQGRIIPIFEERLRQLGSFVTTNEEAIFETKPWIHQNDTDNVWYTSRARDSSLLDQERIFNPQDEQNTIIYAFILEIPHNNIVSLGSIKTTDKTRVTLLGTRNKLQFKKSGSLSVDLRQIPWQEWPSTESVVLKIEYAESSNFNPLPKAKEKTDAYGFESSEERFNEPDERGSFNPFS</sequence>
<evidence type="ECO:0000256" key="8">
    <source>
        <dbReference type="ARBA" id="ARBA00023180"/>
    </source>
</evidence>
<dbReference type="InterPro" id="IPR017853">
    <property type="entry name" value="GH"/>
</dbReference>
<dbReference type="PANTHER" id="PTHR10030">
    <property type="entry name" value="ALPHA-L-FUCOSIDASE"/>
    <property type="match status" value="1"/>
</dbReference>
<comment type="catalytic activity">
    <reaction evidence="1">
        <text>a neolactoside IV(2)-alpha-Fuc-nLc4Cer(d18:1(4E)) + H2O = a neolactoside nLc4Cer(d18:1(4E)) + L-fucose</text>
        <dbReference type="Rhea" id="RHEA:48224"/>
        <dbReference type="ChEBI" id="CHEBI:2181"/>
        <dbReference type="ChEBI" id="CHEBI:15377"/>
        <dbReference type="ChEBI" id="CHEBI:17006"/>
        <dbReference type="ChEBI" id="CHEBI:28691"/>
    </reaction>
    <physiologicalReaction direction="left-to-right" evidence="1">
        <dbReference type="Rhea" id="RHEA:48225"/>
    </physiologicalReaction>
</comment>
<evidence type="ECO:0000259" key="14">
    <source>
        <dbReference type="Pfam" id="PF16757"/>
    </source>
</evidence>
<dbReference type="Pfam" id="PF01120">
    <property type="entry name" value="Alpha_L_fucos"/>
    <property type="match status" value="1"/>
</dbReference>
<keyword evidence="9" id="KW-0326">Glycosidase</keyword>
<keyword evidence="7" id="KW-0378">Hydrolase</keyword>
<name>A0AAD4NBU2_9BILA</name>
<evidence type="ECO:0000313" key="15">
    <source>
        <dbReference type="EMBL" id="KAI1718801.1"/>
    </source>
</evidence>
<dbReference type="SMART" id="SM00812">
    <property type="entry name" value="Alpha_L_fucos"/>
    <property type="match status" value="1"/>
</dbReference>
<dbReference type="InterPro" id="IPR013780">
    <property type="entry name" value="Glyco_hydro_b"/>
</dbReference>
<evidence type="ECO:0000256" key="4">
    <source>
        <dbReference type="ARBA" id="ARBA00007951"/>
    </source>
</evidence>
<keyword evidence="8" id="KW-0325">Glycoprotein</keyword>
<dbReference type="GO" id="GO:0016139">
    <property type="term" value="P:glycoside catabolic process"/>
    <property type="evidence" value="ECO:0007669"/>
    <property type="project" value="TreeGrafter"/>
</dbReference>
<dbReference type="InterPro" id="IPR057739">
    <property type="entry name" value="Glyco_hydro_29_N"/>
</dbReference>
<proteinExistence type="inferred from homology"/>
<dbReference type="Pfam" id="PF16757">
    <property type="entry name" value="Fucosidase_C"/>
    <property type="match status" value="1"/>
</dbReference>
<evidence type="ECO:0000256" key="1">
    <source>
        <dbReference type="ARBA" id="ARBA00000321"/>
    </source>
</evidence>
<comment type="similarity">
    <text evidence="4">Belongs to the glycosyl hydrolase 29 family.</text>
</comment>
<evidence type="ECO:0000256" key="9">
    <source>
        <dbReference type="ARBA" id="ARBA00023295"/>
    </source>
</evidence>
<reference evidence="15" key="1">
    <citation type="submission" date="2022-01" db="EMBL/GenBank/DDBJ databases">
        <title>Genome Sequence Resource for Two Populations of Ditylenchus destructor, the Migratory Endoparasitic Phytonematode.</title>
        <authorList>
            <person name="Zhang H."/>
            <person name="Lin R."/>
            <person name="Xie B."/>
        </authorList>
    </citation>
    <scope>NUCLEOTIDE SEQUENCE</scope>
    <source>
        <strain evidence="15">BazhouSP</strain>
    </source>
</reference>
<evidence type="ECO:0000313" key="16">
    <source>
        <dbReference type="Proteomes" id="UP001201812"/>
    </source>
</evidence>
<evidence type="ECO:0000256" key="2">
    <source>
        <dbReference type="ARBA" id="ARBA00000419"/>
    </source>
</evidence>
<evidence type="ECO:0000256" key="11">
    <source>
        <dbReference type="ARBA" id="ARBA00081661"/>
    </source>
</evidence>
<feature type="compositionally biased region" description="Basic and acidic residues" evidence="12">
    <location>
        <begin position="659"/>
        <end position="670"/>
    </location>
</feature>
<dbReference type="InterPro" id="IPR000933">
    <property type="entry name" value="Glyco_hydro_29"/>
</dbReference>
<dbReference type="Proteomes" id="UP001201812">
    <property type="component" value="Unassembled WGS sequence"/>
</dbReference>
<dbReference type="EC" id="3.2.1.51" evidence="5"/>
<feature type="domain" description="Alpha-L-fucosidase C-terminal" evidence="14">
    <location>
        <begin position="537"/>
        <end position="634"/>
    </location>
</feature>
<comment type="catalytic activity">
    <reaction evidence="2">
        <text>a neolactoside IV(2)-alpha-Fuc-nLc4Cer(d18:0) + H2O = a neolactoside nLc4Cer(d18:0) + L-fucose</text>
        <dbReference type="Rhea" id="RHEA:49308"/>
        <dbReference type="ChEBI" id="CHEBI:2181"/>
        <dbReference type="ChEBI" id="CHEBI:15377"/>
        <dbReference type="ChEBI" id="CHEBI:91119"/>
        <dbReference type="ChEBI" id="CHEBI:91121"/>
    </reaction>
    <physiologicalReaction direction="left-to-right" evidence="2">
        <dbReference type="Rhea" id="RHEA:49309"/>
    </physiologicalReaction>
</comment>
<dbReference type="InterPro" id="IPR016286">
    <property type="entry name" value="FUC_metazoa-typ"/>
</dbReference>
<protein>
    <recommendedName>
        <fullName evidence="10">Putative alpha-L-fucosidase</fullName>
        <ecNumber evidence="5">3.2.1.51</ecNumber>
    </recommendedName>
    <alternativeName>
        <fullName evidence="11">Alpha-L-fucoside fucohydrolase</fullName>
    </alternativeName>
</protein>
<evidence type="ECO:0000256" key="7">
    <source>
        <dbReference type="ARBA" id="ARBA00022801"/>
    </source>
</evidence>
<comment type="function">
    <text evidence="3">Alpha-L-fucosidase is responsible for hydrolyzing the alpha-1,6-linked fucose joined to the reducing-end N-acetylglucosamine of the carbohydrate moieties of glycoproteins.</text>
</comment>
<dbReference type="PRINTS" id="PR00741">
    <property type="entry name" value="GLHYDRLASE29"/>
</dbReference>
<dbReference type="EMBL" id="JAKKPZ010000007">
    <property type="protein sequence ID" value="KAI1718801.1"/>
    <property type="molecule type" value="Genomic_DNA"/>
</dbReference>
<dbReference type="InterPro" id="IPR018526">
    <property type="entry name" value="Glyco_hydro_29_CS"/>
</dbReference>
<evidence type="ECO:0000256" key="5">
    <source>
        <dbReference type="ARBA" id="ARBA00012662"/>
    </source>
</evidence>